<accession>A0A0L0FSG7</accession>
<organism evidence="1 2">
    <name type="scientific">Sphaeroforma arctica JP610</name>
    <dbReference type="NCBI Taxonomy" id="667725"/>
    <lineage>
        <taxon>Eukaryota</taxon>
        <taxon>Ichthyosporea</taxon>
        <taxon>Ichthyophonida</taxon>
        <taxon>Sphaeroforma</taxon>
    </lineage>
</organism>
<dbReference type="InterPro" id="IPR019322">
    <property type="entry name" value="TIMM29"/>
</dbReference>
<gene>
    <name evidence="1" type="ORF">SARC_07932</name>
</gene>
<dbReference type="RefSeq" id="XP_014153587.1">
    <property type="nucleotide sequence ID" value="XM_014298112.1"/>
</dbReference>
<dbReference type="AlphaFoldDB" id="A0A0L0FSG7"/>
<reference evidence="1 2" key="1">
    <citation type="submission" date="2011-02" db="EMBL/GenBank/DDBJ databases">
        <title>The Genome Sequence of Sphaeroforma arctica JP610.</title>
        <authorList>
            <consortium name="The Broad Institute Genome Sequencing Platform"/>
            <person name="Russ C."/>
            <person name="Cuomo C."/>
            <person name="Young S.K."/>
            <person name="Zeng Q."/>
            <person name="Gargeya S."/>
            <person name="Alvarado L."/>
            <person name="Berlin A."/>
            <person name="Chapman S.B."/>
            <person name="Chen Z."/>
            <person name="Freedman E."/>
            <person name="Gellesch M."/>
            <person name="Goldberg J."/>
            <person name="Griggs A."/>
            <person name="Gujja S."/>
            <person name="Heilman E."/>
            <person name="Heiman D."/>
            <person name="Howarth C."/>
            <person name="Mehta T."/>
            <person name="Neiman D."/>
            <person name="Pearson M."/>
            <person name="Roberts A."/>
            <person name="Saif S."/>
            <person name="Shea T."/>
            <person name="Shenoy N."/>
            <person name="Sisk P."/>
            <person name="Stolte C."/>
            <person name="Sykes S."/>
            <person name="White J."/>
            <person name="Yandava C."/>
            <person name="Burger G."/>
            <person name="Gray M.W."/>
            <person name="Holland P.W.H."/>
            <person name="King N."/>
            <person name="Lang F.B.F."/>
            <person name="Roger A.J."/>
            <person name="Ruiz-Trillo I."/>
            <person name="Haas B."/>
            <person name="Nusbaum C."/>
            <person name="Birren B."/>
        </authorList>
    </citation>
    <scope>NUCLEOTIDE SEQUENCE [LARGE SCALE GENOMIC DNA]</scope>
    <source>
        <strain evidence="1 2">JP610</strain>
    </source>
</reference>
<protein>
    <submittedName>
        <fullName evidence="1">Uncharacterized protein</fullName>
    </submittedName>
</protein>
<sequence length="102" mass="11732">MSKAYREALMEKARLAAKDYAEAFKIVGRYCKNKPIRALAMAGTAYGAYYISNEAPDRRHYVSSVTKCQDEIILMPPTQRKQSAIEYIQQNQASLYMFLHML</sequence>
<dbReference type="Proteomes" id="UP000054560">
    <property type="component" value="Unassembled WGS sequence"/>
</dbReference>
<dbReference type="GeneID" id="25908436"/>
<dbReference type="Pfam" id="PF10171">
    <property type="entry name" value="Tim29"/>
    <property type="match status" value="1"/>
</dbReference>
<dbReference type="EMBL" id="KQ242263">
    <property type="protein sequence ID" value="KNC79685.1"/>
    <property type="molecule type" value="Genomic_DNA"/>
</dbReference>
<name>A0A0L0FSG7_9EUKA</name>
<evidence type="ECO:0000313" key="2">
    <source>
        <dbReference type="Proteomes" id="UP000054560"/>
    </source>
</evidence>
<proteinExistence type="predicted"/>
<evidence type="ECO:0000313" key="1">
    <source>
        <dbReference type="EMBL" id="KNC79685.1"/>
    </source>
</evidence>
<dbReference type="GO" id="GO:0042721">
    <property type="term" value="C:TIM22 mitochondrial import inner membrane insertion complex"/>
    <property type="evidence" value="ECO:0007669"/>
    <property type="project" value="InterPro"/>
</dbReference>
<keyword evidence="2" id="KW-1185">Reference proteome</keyword>